<name>A0AAW0EQ56_9TRYP</name>
<protein>
    <submittedName>
        <fullName evidence="2">Uncharacterized protein</fullName>
    </submittedName>
</protein>
<feature type="region of interest" description="Disordered" evidence="1">
    <location>
        <begin position="477"/>
        <end position="502"/>
    </location>
</feature>
<organism evidence="2 3">
    <name type="scientific">Novymonas esmeraldas</name>
    <dbReference type="NCBI Taxonomy" id="1808958"/>
    <lineage>
        <taxon>Eukaryota</taxon>
        <taxon>Discoba</taxon>
        <taxon>Euglenozoa</taxon>
        <taxon>Kinetoplastea</taxon>
        <taxon>Metakinetoplastina</taxon>
        <taxon>Trypanosomatida</taxon>
        <taxon>Trypanosomatidae</taxon>
        <taxon>Novymonas</taxon>
    </lineage>
</organism>
<dbReference type="AlphaFoldDB" id="A0AAW0EQ56"/>
<accession>A0AAW0EQ56</accession>
<dbReference type="Proteomes" id="UP001430356">
    <property type="component" value="Unassembled WGS sequence"/>
</dbReference>
<evidence type="ECO:0000256" key="1">
    <source>
        <dbReference type="SAM" id="MobiDB-lite"/>
    </source>
</evidence>
<evidence type="ECO:0000313" key="2">
    <source>
        <dbReference type="EMBL" id="KAK7196318.1"/>
    </source>
</evidence>
<gene>
    <name evidence="2" type="ORF">NESM_000567900</name>
</gene>
<comment type="caution">
    <text evidence="2">The sequence shown here is derived from an EMBL/GenBank/DDBJ whole genome shotgun (WGS) entry which is preliminary data.</text>
</comment>
<proteinExistence type="predicted"/>
<evidence type="ECO:0000313" key="3">
    <source>
        <dbReference type="Proteomes" id="UP001430356"/>
    </source>
</evidence>
<dbReference type="EMBL" id="JAECZO010000073">
    <property type="protein sequence ID" value="KAK7196318.1"/>
    <property type="molecule type" value="Genomic_DNA"/>
</dbReference>
<feature type="region of interest" description="Disordered" evidence="1">
    <location>
        <begin position="270"/>
        <end position="291"/>
    </location>
</feature>
<reference evidence="2 3" key="1">
    <citation type="journal article" date="2021" name="MBio">
        <title>A New Model Trypanosomatid, Novymonas esmeraldas: Genomic Perception of Its 'Candidatus Pandoraea novymonadis' Endosymbiont.</title>
        <authorList>
            <person name="Zakharova A."/>
            <person name="Saura A."/>
            <person name="Butenko A."/>
            <person name="Podesvova L."/>
            <person name="Warmusova S."/>
            <person name="Kostygov A.Y."/>
            <person name="Nenarokova A."/>
            <person name="Lukes J."/>
            <person name="Opperdoes F.R."/>
            <person name="Yurchenko V."/>
        </authorList>
    </citation>
    <scope>NUCLEOTIDE SEQUENCE [LARGE SCALE GENOMIC DNA]</scope>
    <source>
        <strain evidence="2 3">E262AT.01</strain>
    </source>
</reference>
<sequence length="685" mass="71787">MLRASFLLSPGVGDDTVAKDPAAPAELLSDVYLCVSSPPVAEDWVGWPSAAHVLLGSTQLPICGCGRPTSSPAPAAVPPPVAAVAPTTASTTPAVAHDGAATLDAVCRSYEAVDERSGGAFVQVYAVGPHALLSPEAKAMIAACCMTALRSQLSSMLVCSRLPPEQRCGRGAVLDASTATLLSRCCRPSAVMSPAPPHSASVAAHDLHEPATAALGQSWTVTWTPELVRSVVASLSPDMAGWTLRVVGCAAALRSSLHFGVRARLLRDAAGGSGDDNSGEGDAGAAARRGARQPRCTEVSVQLTACATATSHPLDVRRAVELTRAVYDCHIGVAHAHAEDGTDAFQRLVRCGGRDSDAARVAYAEALRSYQDSAVHAQGGVVVVLSHDVAAQCGSAAVLLPLSASEERSRAHAAAAGEAAGAAALHDHISVAARMRSAPAYVQQVLLRQAWTSDDAAVNAFARIWADRLSSDEATAPARAATQWRSSLPTTTHAGDVEDAGQTTRPTPLQWVLYTARRQLVVAVANRAQVILTGQRLGVGDGVLSTPSATRAVAEQCVKALPLARGLLDWQCPWPAPVWRQQRASVSAEAVTELLWTLRMVCKLQWRASQLYGAAGDVAEQRRQQRALRDEVQRWQCRRRMHTTPSTASAPAACAEDVVGHVDDGRWAVLLGELSAMLPPPVCEG</sequence>
<feature type="compositionally biased region" description="Polar residues" evidence="1">
    <location>
        <begin position="483"/>
        <end position="493"/>
    </location>
</feature>
<keyword evidence="3" id="KW-1185">Reference proteome</keyword>